<dbReference type="Gene3D" id="3.30.300.20">
    <property type="match status" value="1"/>
</dbReference>
<dbReference type="PROSITE" id="PS51712">
    <property type="entry name" value="G_ENGA"/>
    <property type="match status" value="2"/>
</dbReference>
<reference evidence="10" key="2">
    <citation type="submission" date="2022-01" db="EMBL/GenBank/DDBJ databases">
        <authorList>
            <person name="Hirooka S."/>
            <person name="Miyagishima S.Y."/>
        </authorList>
    </citation>
    <scope>NUCLEOTIDE SEQUENCE</scope>
    <source>
        <strain evidence="10">NBRC 102759</strain>
    </source>
</reference>
<evidence type="ECO:0000256" key="4">
    <source>
        <dbReference type="ARBA" id="ARBA00022737"/>
    </source>
</evidence>
<dbReference type="GO" id="GO:0042254">
    <property type="term" value="P:ribosome biogenesis"/>
    <property type="evidence" value="ECO:0007669"/>
    <property type="project" value="UniProtKB-KW"/>
</dbReference>
<dbReference type="OrthoDB" id="8954335at2759"/>
<dbReference type="PANTHER" id="PTHR43834">
    <property type="entry name" value="GTPASE DER"/>
    <property type="match status" value="1"/>
</dbReference>
<evidence type="ECO:0000313" key="10">
    <source>
        <dbReference type="EMBL" id="GJQ11494.1"/>
    </source>
</evidence>
<evidence type="ECO:0000256" key="2">
    <source>
        <dbReference type="ARBA" id="ARBA00020953"/>
    </source>
</evidence>
<dbReference type="Pfam" id="PF14714">
    <property type="entry name" value="KH_dom-like"/>
    <property type="match status" value="1"/>
</dbReference>
<dbReference type="InterPro" id="IPR006073">
    <property type="entry name" value="GTP-bd"/>
</dbReference>
<dbReference type="EMBL" id="BQMJ01000001">
    <property type="protein sequence ID" value="GJQ08348.1"/>
    <property type="molecule type" value="Genomic_DNA"/>
</dbReference>
<dbReference type="InterPro" id="IPR032859">
    <property type="entry name" value="KH_dom-like"/>
</dbReference>
<accession>A0A9C7PWG4</accession>
<evidence type="ECO:0000256" key="6">
    <source>
        <dbReference type="ARBA" id="ARBA00023134"/>
    </source>
</evidence>
<sequence length="539" mass="61792">MAFVLVTLLRNGTNKTFSPKKRIWNNHKLCKRCLKKDTLFYEKTPLATITHFSELTAKRESTKKDLTREEQEEILKEVPKTKVIRRNLPVVAIVGRPNVGKSTLLNRLTRDFRFGAIVVDVPGITRDRTYHRAFWNGIDFELVDTGGLVFDEGKEQVPFLKEIREQAMIALNEATAAIFVVDSTVGVVDLDIQIAKMIRRLGIPVLVAANKCDEEQRYLDANEFWKLGLGEPIPVSGIHGNGTGDLLDKLVNYIRERGNVFHEPYLVDERNARRIAIVGRPNAGKSSILNRLVGETRAIVSDISGTTRDTIDTTIQRDEKIYCLMDTAGIRRKKMVEYGTEFFMINRAFKAIRRADLVLLVVDAVADIVEQDEKLAERIIEEGRGCIILINKWDLVQKDEKTYEKAQKYVQTRLAAIDWAPCLFISASTGQRCERVYEMIESVYEQYSRRVSTSVLNQVLEEAIMWNPPSTSKQGRQGKIYYCTQVSSKPPTITLFVNEPKLFKDNYKRYIENYFRKSLGFEGTPLRFLWRGKKRPPPI</sequence>
<dbReference type="HAMAP" id="MF_00195">
    <property type="entry name" value="GTPase_Der"/>
    <property type="match status" value="1"/>
</dbReference>
<dbReference type="PRINTS" id="PR00326">
    <property type="entry name" value="GTP1OBG"/>
</dbReference>
<dbReference type="InterPro" id="IPR003593">
    <property type="entry name" value="AAA+_ATPase"/>
</dbReference>
<keyword evidence="3" id="KW-0690">Ribosome biogenesis</keyword>
<comment type="caution">
    <text evidence="10">The sequence shown here is derived from an EMBL/GenBank/DDBJ whole genome shotgun (WGS) entry which is preliminary data.</text>
</comment>
<keyword evidence="4 7" id="KW-0677">Repeat</keyword>
<dbReference type="NCBIfam" id="TIGR00231">
    <property type="entry name" value="small_GTP"/>
    <property type="match status" value="2"/>
</dbReference>
<dbReference type="FunFam" id="3.40.50.300:FF:000040">
    <property type="entry name" value="GTPase Der"/>
    <property type="match status" value="1"/>
</dbReference>
<name>A0A9C7PWG4_9RHOD</name>
<dbReference type="CDD" id="cd01894">
    <property type="entry name" value="EngA1"/>
    <property type="match status" value="1"/>
</dbReference>
<dbReference type="InterPro" id="IPR015946">
    <property type="entry name" value="KH_dom-like_a/b"/>
</dbReference>
<comment type="function">
    <text evidence="7">GTPase that plays an essential role in the late steps of ribosome biogenesis.</text>
</comment>
<evidence type="ECO:0000313" key="9">
    <source>
        <dbReference type="EMBL" id="GJQ08348.1"/>
    </source>
</evidence>
<feature type="domain" description="EngA-type G" evidence="8">
    <location>
        <begin position="273"/>
        <end position="448"/>
    </location>
</feature>
<dbReference type="Proteomes" id="UP001061958">
    <property type="component" value="Unassembled WGS sequence"/>
</dbReference>
<organism evidence="10 11">
    <name type="scientific">Galdieria partita</name>
    <dbReference type="NCBI Taxonomy" id="83374"/>
    <lineage>
        <taxon>Eukaryota</taxon>
        <taxon>Rhodophyta</taxon>
        <taxon>Bangiophyceae</taxon>
        <taxon>Galdieriales</taxon>
        <taxon>Galdieriaceae</taxon>
        <taxon>Galdieria</taxon>
    </lineage>
</organism>
<evidence type="ECO:0000256" key="3">
    <source>
        <dbReference type="ARBA" id="ARBA00022517"/>
    </source>
</evidence>
<comment type="similarity">
    <text evidence="1 7">Belongs to the TRAFAC class TrmE-Era-EngA-EngB-Septin-like GTPase superfamily. EngA (Der) GTPase family.</text>
</comment>
<dbReference type="SUPFAM" id="SSF52540">
    <property type="entry name" value="P-loop containing nucleoside triphosphate hydrolases"/>
    <property type="match status" value="2"/>
</dbReference>
<dbReference type="InterPro" id="IPR005225">
    <property type="entry name" value="Small_GTP-bd"/>
</dbReference>
<keyword evidence="11" id="KW-1185">Reference proteome</keyword>
<dbReference type="CDD" id="cd01895">
    <property type="entry name" value="EngA2"/>
    <property type="match status" value="1"/>
</dbReference>
<dbReference type="SMART" id="SM00382">
    <property type="entry name" value="AAA"/>
    <property type="match status" value="2"/>
</dbReference>
<dbReference type="InterPro" id="IPR027417">
    <property type="entry name" value="P-loop_NTPase"/>
</dbReference>
<keyword evidence="5 7" id="KW-0547">Nucleotide-binding</keyword>
<keyword evidence="6 7" id="KW-0342">GTP-binding</keyword>
<evidence type="ECO:0000256" key="7">
    <source>
        <dbReference type="RuleBase" id="RU004481"/>
    </source>
</evidence>
<evidence type="ECO:0000256" key="5">
    <source>
        <dbReference type="ARBA" id="ARBA00022741"/>
    </source>
</evidence>
<dbReference type="NCBIfam" id="TIGR03594">
    <property type="entry name" value="GTPase_EngA"/>
    <property type="match status" value="1"/>
</dbReference>
<dbReference type="InterPro" id="IPR031166">
    <property type="entry name" value="G_ENGA"/>
</dbReference>
<dbReference type="FunFam" id="3.30.300.20:FF:000004">
    <property type="entry name" value="GTPase Der"/>
    <property type="match status" value="1"/>
</dbReference>
<dbReference type="Pfam" id="PF01926">
    <property type="entry name" value="MMR_HSR1"/>
    <property type="match status" value="2"/>
</dbReference>
<dbReference type="PANTHER" id="PTHR43834:SF6">
    <property type="entry name" value="GTPASE DER"/>
    <property type="match status" value="1"/>
</dbReference>
<reference evidence="10" key="1">
    <citation type="journal article" date="2022" name="Proc. Natl. Acad. Sci. U.S.A.">
        <title>Life cycle and functional genomics of the unicellular red alga Galdieria for elucidating algal and plant evolution and industrial use.</title>
        <authorList>
            <person name="Hirooka S."/>
            <person name="Itabashi T."/>
            <person name="Ichinose T.M."/>
            <person name="Onuma R."/>
            <person name="Fujiwara T."/>
            <person name="Yamashita S."/>
            <person name="Jong L.W."/>
            <person name="Tomita R."/>
            <person name="Iwane A.H."/>
            <person name="Miyagishima S.Y."/>
        </authorList>
    </citation>
    <scope>NUCLEOTIDE SEQUENCE</scope>
    <source>
        <strain evidence="10">NBRC 102759</strain>
    </source>
</reference>
<dbReference type="InterPro" id="IPR016484">
    <property type="entry name" value="GTPase_Der"/>
</dbReference>
<protein>
    <recommendedName>
        <fullName evidence="2 7">GTPase Der</fullName>
    </recommendedName>
</protein>
<feature type="domain" description="EngA-type G" evidence="8">
    <location>
        <begin position="89"/>
        <end position="258"/>
    </location>
</feature>
<evidence type="ECO:0000313" key="11">
    <source>
        <dbReference type="Proteomes" id="UP001061958"/>
    </source>
</evidence>
<dbReference type="GO" id="GO:0005525">
    <property type="term" value="F:GTP binding"/>
    <property type="evidence" value="ECO:0007669"/>
    <property type="project" value="UniProtKB-KW"/>
</dbReference>
<dbReference type="GO" id="GO:0043022">
    <property type="term" value="F:ribosome binding"/>
    <property type="evidence" value="ECO:0007669"/>
    <property type="project" value="TreeGrafter"/>
</dbReference>
<dbReference type="EMBL" id="BQMJ01000024">
    <property type="protein sequence ID" value="GJQ11494.1"/>
    <property type="molecule type" value="Genomic_DNA"/>
</dbReference>
<dbReference type="PIRSF" id="PIRSF006485">
    <property type="entry name" value="GTP-binding_EngA"/>
    <property type="match status" value="1"/>
</dbReference>
<dbReference type="AlphaFoldDB" id="A0A9C7PWG4"/>
<gene>
    <name evidence="9" type="ORF">GpartN1_g139.t1</name>
    <name evidence="10" type="ORF">GpartN1_g3285.t1</name>
</gene>
<evidence type="ECO:0000256" key="1">
    <source>
        <dbReference type="ARBA" id="ARBA00008279"/>
    </source>
</evidence>
<proteinExistence type="inferred from homology"/>
<dbReference type="Gene3D" id="3.40.50.300">
    <property type="entry name" value="P-loop containing nucleotide triphosphate hydrolases"/>
    <property type="match status" value="2"/>
</dbReference>
<evidence type="ECO:0000259" key="8">
    <source>
        <dbReference type="PROSITE" id="PS51712"/>
    </source>
</evidence>